<keyword evidence="3" id="KW-0235">DNA replication</keyword>
<dbReference type="Proteomes" id="UP001196980">
    <property type="component" value="Unassembled WGS sequence"/>
</dbReference>
<dbReference type="EMBL" id="JABXWD010000571">
    <property type="protein sequence ID" value="MBV6343396.1"/>
    <property type="molecule type" value="Genomic_DNA"/>
</dbReference>
<comment type="caution">
    <text evidence="12">The sequence shown here is derived from an EMBL/GenBank/DDBJ whole genome shotgun (WGS) entry which is preliminary data.</text>
</comment>
<keyword evidence="13" id="KW-1185">Reference proteome</keyword>
<evidence type="ECO:0000256" key="1">
    <source>
        <dbReference type="ARBA" id="ARBA00022679"/>
    </source>
</evidence>
<accession>A0ABS6S3I5</accession>
<evidence type="ECO:0000256" key="6">
    <source>
        <dbReference type="ARBA" id="ARBA00022741"/>
    </source>
</evidence>
<dbReference type="Pfam" id="PF02407">
    <property type="entry name" value="Viral_Rep"/>
    <property type="match status" value="1"/>
</dbReference>
<keyword evidence="10" id="KW-0238">DNA-binding</keyword>
<evidence type="ECO:0000256" key="7">
    <source>
        <dbReference type="ARBA" id="ARBA00022759"/>
    </source>
</evidence>
<proteinExistence type="predicted"/>
<evidence type="ECO:0000256" key="3">
    <source>
        <dbReference type="ARBA" id="ARBA00022705"/>
    </source>
</evidence>
<protein>
    <recommendedName>
        <fullName evidence="11">CRESS-DNA virus Rep endonuclease domain-containing protein</fullName>
    </recommendedName>
</protein>
<evidence type="ECO:0000256" key="10">
    <source>
        <dbReference type="ARBA" id="ARBA00023125"/>
    </source>
</evidence>
<evidence type="ECO:0000313" key="13">
    <source>
        <dbReference type="Proteomes" id="UP001196980"/>
    </source>
</evidence>
<reference evidence="12 13" key="1">
    <citation type="journal article" date="2020" name="J Geophys Res Biogeosci">
        <title>Magnetotaxis as an Adaptation to Enable Bacterial Shuttling of Microbial Sulfur and Sulfur Cycling Across Aquatic Oxic#Anoxic Interfaces.</title>
        <authorList>
            <person name="Li J."/>
            <person name="Liu P."/>
            <person name="Wang J."/>
            <person name="Roberts A.P."/>
            <person name="Pan Y."/>
        </authorList>
    </citation>
    <scope>NUCLEOTIDE SEQUENCE [LARGE SCALE GENOMIC DNA]</scope>
    <source>
        <strain evidence="12 13">MYR-1_YQ</strain>
    </source>
</reference>
<keyword evidence="8" id="KW-0378">Hydrolase</keyword>
<keyword evidence="5" id="KW-0479">Metal-binding</keyword>
<evidence type="ECO:0000256" key="8">
    <source>
        <dbReference type="ARBA" id="ARBA00022801"/>
    </source>
</evidence>
<evidence type="ECO:0000256" key="2">
    <source>
        <dbReference type="ARBA" id="ARBA00022695"/>
    </source>
</evidence>
<name>A0ABS6S3I5_9BACT</name>
<evidence type="ECO:0000256" key="9">
    <source>
        <dbReference type="ARBA" id="ARBA00023124"/>
    </source>
</evidence>
<feature type="non-terminal residue" evidence="12">
    <location>
        <position position="201"/>
    </location>
</feature>
<keyword evidence="7" id="KW-0255">Endonuclease</keyword>
<sequence>MANGITTAFWSVTLNNYDERDLAIMERGYPDYCRKVVWTLEEGERGTPHIQAFVKLQRQQRMSFVRKLFPGGHYRPLTSDEYILNTESYVQKNDATTRSAHIQQFNDPIHTLETVCRRVGRKAVETAEDYRQKQNSDSFEVIRMSVQKDMVVEDFRYAKVFVSASYKQMWKEYGLEMAIHFATHIHTHTRGEKNVAEVDKS</sequence>
<keyword evidence="6" id="KW-0547">Nucleotide-binding</keyword>
<gene>
    <name evidence="12" type="ORF">HWQ67_17620</name>
</gene>
<evidence type="ECO:0000259" key="11">
    <source>
        <dbReference type="PROSITE" id="PS52020"/>
    </source>
</evidence>
<keyword evidence="9" id="KW-0190">Covalent protein-DNA linkage</keyword>
<keyword evidence="2" id="KW-0548">Nucleotidyltransferase</keyword>
<evidence type="ECO:0000313" key="12">
    <source>
        <dbReference type="EMBL" id="MBV6343396.1"/>
    </source>
</evidence>
<dbReference type="PROSITE" id="PS52020">
    <property type="entry name" value="CRESS_DNA_REP"/>
    <property type="match status" value="1"/>
</dbReference>
<keyword evidence="1" id="KW-0808">Transferase</keyword>
<keyword evidence="4" id="KW-0540">Nuclease</keyword>
<evidence type="ECO:0000256" key="5">
    <source>
        <dbReference type="ARBA" id="ARBA00022723"/>
    </source>
</evidence>
<dbReference type="RefSeq" id="WP_218254013.1">
    <property type="nucleotide sequence ID" value="NZ_JABXWD010000571.1"/>
</dbReference>
<dbReference type="InterPro" id="IPR049912">
    <property type="entry name" value="CRESS_DNA_REP"/>
</dbReference>
<feature type="domain" description="CRESS-DNA virus Rep endonuclease" evidence="11">
    <location>
        <begin position="4"/>
        <end position="108"/>
    </location>
</feature>
<organism evidence="12 13">
    <name type="scientific">Candidatus Magnetobacterium casense</name>
    <dbReference type="NCBI Taxonomy" id="1455061"/>
    <lineage>
        <taxon>Bacteria</taxon>
        <taxon>Pseudomonadati</taxon>
        <taxon>Nitrospirota</taxon>
        <taxon>Thermodesulfovibrionia</taxon>
        <taxon>Thermodesulfovibrionales</taxon>
        <taxon>Candidatus Magnetobacteriaceae</taxon>
        <taxon>Candidatus Magnetobacterium</taxon>
    </lineage>
</organism>
<evidence type="ECO:0000256" key="4">
    <source>
        <dbReference type="ARBA" id="ARBA00022722"/>
    </source>
</evidence>